<proteinExistence type="predicted"/>
<dbReference type="Proteomes" id="UP000199302">
    <property type="component" value="Unassembled WGS sequence"/>
</dbReference>
<feature type="transmembrane region" description="Helical" evidence="1">
    <location>
        <begin position="23"/>
        <end position="44"/>
    </location>
</feature>
<feature type="transmembrane region" description="Helical" evidence="1">
    <location>
        <begin position="111"/>
        <end position="133"/>
    </location>
</feature>
<name>A0A1I6DI67_9RHOB</name>
<dbReference type="InterPro" id="IPR018723">
    <property type="entry name" value="DUF2254_membrane"/>
</dbReference>
<keyword evidence="1" id="KW-1133">Transmembrane helix</keyword>
<sequence length="430" mass="46764">MFTDPRSVLTQTFHKLRRTSRILWVRVALITGLAVLAALSAELFEAVIPHGSTDRFSQSATLPILTILANGMLAVATFSLGVMVSSHRTLAEQSTPRIHRLLMEDTSTQSMLATFIGAFVFSLVAIILFNAGYYSDDAAVIVFAATVLVVGAVVVSLVRWISQLTRIGSMEYALDRAENAARETFEDMRSTPLLGGRSWAADGAPAHSTGFDVPRSGFLSRVDMEALQELAEQNDAEIYLAHQPGDRILSGEPLGWIVPARADAEGDAKPDASAFVIANSRTVEQDPRFALIILREAAAKALSPGINDQGTAIEVIARLERLLWDEARETEAPEPAYPRVYLPELSPEGFLIHAFRGIARDGAAHGEVMIVLIDAVARLSRHAPFSDGDAGRIVLQDIHDFAMAGLATEREKDRVRAELERVGFEPDPSP</sequence>
<protein>
    <submittedName>
        <fullName evidence="2">Uncharacterized membrane protein</fullName>
    </submittedName>
</protein>
<gene>
    <name evidence="2" type="ORF">SAMN04515673_103310</name>
</gene>
<keyword evidence="1" id="KW-0472">Membrane</keyword>
<keyword evidence="3" id="KW-1185">Reference proteome</keyword>
<dbReference type="Pfam" id="PF10011">
    <property type="entry name" value="DUF2254"/>
    <property type="match status" value="1"/>
</dbReference>
<dbReference type="AlphaFoldDB" id="A0A1I6DI67"/>
<feature type="transmembrane region" description="Helical" evidence="1">
    <location>
        <begin position="64"/>
        <end position="90"/>
    </location>
</feature>
<evidence type="ECO:0000256" key="1">
    <source>
        <dbReference type="SAM" id="Phobius"/>
    </source>
</evidence>
<evidence type="ECO:0000313" key="3">
    <source>
        <dbReference type="Proteomes" id="UP000199302"/>
    </source>
</evidence>
<dbReference type="EMBL" id="FOYI01000003">
    <property type="protein sequence ID" value="SFR05134.1"/>
    <property type="molecule type" value="Genomic_DNA"/>
</dbReference>
<dbReference type="STRING" id="871652.SAMN04515673_103310"/>
<feature type="transmembrane region" description="Helical" evidence="1">
    <location>
        <begin position="139"/>
        <end position="161"/>
    </location>
</feature>
<evidence type="ECO:0000313" key="2">
    <source>
        <dbReference type="EMBL" id="SFR05134.1"/>
    </source>
</evidence>
<keyword evidence="1" id="KW-0812">Transmembrane</keyword>
<reference evidence="2 3" key="1">
    <citation type="submission" date="2016-10" db="EMBL/GenBank/DDBJ databases">
        <authorList>
            <person name="de Groot N.N."/>
        </authorList>
    </citation>
    <scope>NUCLEOTIDE SEQUENCE [LARGE SCALE GENOMIC DNA]</scope>
    <source>
        <strain evidence="3">KMM 9023,NRIC 0796,JCM 17311,KCTC 23692</strain>
    </source>
</reference>
<dbReference type="RefSeq" id="WP_177220469.1">
    <property type="nucleotide sequence ID" value="NZ_FOYI01000003.1"/>
</dbReference>
<organism evidence="2 3">
    <name type="scientific">Poseidonocella sedimentorum</name>
    <dbReference type="NCBI Taxonomy" id="871652"/>
    <lineage>
        <taxon>Bacteria</taxon>
        <taxon>Pseudomonadati</taxon>
        <taxon>Pseudomonadota</taxon>
        <taxon>Alphaproteobacteria</taxon>
        <taxon>Rhodobacterales</taxon>
        <taxon>Roseobacteraceae</taxon>
        <taxon>Poseidonocella</taxon>
    </lineage>
</organism>
<accession>A0A1I6DI67</accession>